<keyword evidence="3 7" id="KW-0804">Transcription</keyword>
<keyword evidence="5 6" id="KW-0371">Homeobox</keyword>
<feature type="DNA-binding region" description="Homeobox" evidence="5">
    <location>
        <begin position="77"/>
        <end position="136"/>
    </location>
</feature>
<dbReference type="PANTHER" id="PTHR24326">
    <property type="entry name" value="HOMEOBOX-LEUCINE ZIPPER PROTEIN"/>
    <property type="match status" value="1"/>
</dbReference>
<protein>
    <recommendedName>
        <fullName evidence="7">Homeobox-leucine zipper protein</fullName>
    </recommendedName>
    <alternativeName>
        <fullName evidence="7">HD-ZIP protein</fullName>
    </alternativeName>
    <alternativeName>
        <fullName evidence="7">Homeodomain transcription factor</fullName>
    </alternativeName>
</protein>
<gene>
    <name evidence="10" type="ORF">ERUC_LOCUS32931</name>
</gene>
<keyword evidence="8" id="KW-0175">Coiled coil</keyword>
<accession>A0ABC8LA90</accession>
<keyword evidence="5 6" id="KW-0539">Nucleus</keyword>
<name>A0ABC8LA90_ERUVS</name>
<evidence type="ECO:0000256" key="6">
    <source>
        <dbReference type="RuleBase" id="RU000682"/>
    </source>
</evidence>
<comment type="caution">
    <text evidence="10">The sequence shown here is derived from an EMBL/GenBank/DDBJ whole genome shotgun (WGS) entry which is preliminary data.</text>
</comment>
<comment type="function">
    <text evidence="7">Transcription factor.</text>
</comment>
<evidence type="ECO:0000313" key="11">
    <source>
        <dbReference type="Proteomes" id="UP001642260"/>
    </source>
</evidence>
<feature type="coiled-coil region" evidence="8">
    <location>
        <begin position="127"/>
        <end position="161"/>
    </location>
</feature>
<dbReference type="SMART" id="SM00389">
    <property type="entry name" value="HOX"/>
    <property type="match status" value="1"/>
</dbReference>
<dbReference type="Pfam" id="PF00046">
    <property type="entry name" value="Homeodomain"/>
    <property type="match status" value="1"/>
</dbReference>
<dbReference type="Pfam" id="PF02183">
    <property type="entry name" value="HALZ"/>
    <property type="match status" value="1"/>
</dbReference>
<evidence type="ECO:0000256" key="1">
    <source>
        <dbReference type="ARBA" id="ARBA00004123"/>
    </source>
</evidence>
<dbReference type="InterPro" id="IPR001356">
    <property type="entry name" value="HD"/>
</dbReference>
<dbReference type="InterPro" id="IPR045224">
    <property type="entry name" value="HDZip_class_I_plant"/>
</dbReference>
<dbReference type="CDD" id="cd00086">
    <property type="entry name" value="homeodomain"/>
    <property type="match status" value="1"/>
</dbReference>
<dbReference type="InterPro" id="IPR003106">
    <property type="entry name" value="Leu_zip_homeo"/>
</dbReference>
<dbReference type="PROSITE" id="PS50071">
    <property type="entry name" value="HOMEOBOX_2"/>
    <property type="match status" value="1"/>
</dbReference>
<comment type="similarity">
    <text evidence="4 7">Belongs to the HD-ZIP homeobox family. Class I subfamily.</text>
</comment>
<dbReference type="InterPro" id="IPR009057">
    <property type="entry name" value="Homeodomain-like_sf"/>
</dbReference>
<evidence type="ECO:0000256" key="8">
    <source>
        <dbReference type="SAM" id="Coils"/>
    </source>
</evidence>
<dbReference type="GO" id="GO:0003677">
    <property type="term" value="F:DNA binding"/>
    <property type="evidence" value="ECO:0007669"/>
    <property type="project" value="UniProtKB-UniRule"/>
</dbReference>
<evidence type="ECO:0000256" key="2">
    <source>
        <dbReference type="ARBA" id="ARBA00023015"/>
    </source>
</evidence>
<evidence type="ECO:0000259" key="9">
    <source>
        <dbReference type="PROSITE" id="PS50071"/>
    </source>
</evidence>
<evidence type="ECO:0000256" key="7">
    <source>
        <dbReference type="RuleBase" id="RU369038"/>
    </source>
</evidence>
<evidence type="ECO:0000256" key="5">
    <source>
        <dbReference type="PROSITE-ProRule" id="PRU00108"/>
    </source>
</evidence>
<reference evidence="10 11" key="1">
    <citation type="submission" date="2022-03" db="EMBL/GenBank/DDBJ databases">
        <authorList>
            <person name="Macdonald S."/>
            <person name="Ahmed S."/>
            <person name="Newling K."/>
        </authorList>
    </citation>
    <scope>NUCLEOTIDE SEQUENCE [LARGE SCALE GENOMIC DNA]</scope>
</reference>
<keyword evidence="2 7" id="KW-0805">Transcription regulation</keyword>
<organism evidence="10 11">
    <name type="scientific">Eruca vesicaria subsp. sativa</name>
    <name type="common">Garden rocket</name>
    <name type="synonym">Eruca sativa</name>
    <dbReference type="NCBI Taxonomy" id="29727"/>
    <lineage>
        <taxon>Eukaryota</taxon>
        <taxon>Viridiplantae</taxon>
        <taxon>Streptophyta</taxon>
        <taxon>Embryophyta</taxon>
        <taxon>Tracheophyta</taxon>
        <taxon>Spermatophyta</taxon>
        <taxon>Magnoliopsida</taxon>
        <taxon>eudicotyledons</taxon>
        <taxon>Gunneridae</taxon>
        <taxon>Pentapetalae</taxon>
        <taxon>rosids</taxon>
        <taxon>malvids</taxon>
        <taxon>Brassicales</taxon>
        <taxon>Brassicaceae</taxon>
        <taxon>Brassiceae</taxon>
        <taxon>Eruca</taxon>
    </lineage>
</organism>
<keyword evidence="5 6" id="KW-0238">DNA-binding</keyword>
<comment type="subcellular location">
    <subcellularLocation>
        <location evidence="1 5 6">Nucleus</location>
    </subcellularLocation>
</comment>
<dbReference type="GO" id="GO:0005634">
    <property type="term" value="C:nucleus"/>
    <property type="evidence" value="ECO:0007669"/>
    <property type="project" value="UniProtKB-SubCell"/>
</dbReference>
<evidence type="ECO:0000313" key="10">
    <source>
        <dbReference type="EMBL" id="CAH8379610.1"/>
    </source>
</evidence>
<dbReference type="Gene3D" id="1.10.10.60">
    <property type="entry name" value="Homeodomain-like"/>
    <property type="match status" value="1"/>
</dbReference>
<feature type="domain" description="Homeobox" evidence="9">
    <location>
        <begin position="75"/>
        <end position="135"/>
    </location>
</feature>
<evidence type="ECO:0000256" key="3">
    <source>
        <dbReference type="ARBA" id="ARBA00023163"/>
    </source>
</evidence>
<keyword evidence="11" id="KW-1185">Reference proteome</keyword>
<evidence type="ECO:0000256" key="4">
    <source>
        <dbReference type="ARBA" id="ARBA00025748"/>
    </source>
</evidence>
<dbReference type="EMBL" id="CAKOAT010486264">
    <property type="protein sequence ID" value="CAH8379610.1"/>
    <property type="molecule type" value="Genomic_DNA"/>
</dbReference>
<dbReference type="PANTHER" id="PTHR24326:SF591">
    <property type="entry name" value="HOMEOBOX-LEUCINE ZIPPER PROTEIN ATHB-51-RELATED"/>
    <property type="match status" value="1"/>
</dbReference>
<dbReference type="Proteomes" id="UP001642260">
    <property type="component" value="Unassembled WGS sequence"/>
</dbReference>
<proteinExistence type="inferred from homology"/>
<dbReference type="GO" id="GO:0000981">
    <property type="term" value="F:DNA-binding transcription factor activity, RNA polymerase II-specific"/>
    <property type="evidence" value="ECO:0007669"/>
    <property type="project" value="UniProtKB-UniRule"/>
</dbReference>
<dbReference type="SUPFAM" id="SSF46689">
    <property type="entry name" value="Homeodomain-like"/>
    <property type="match status" value="1"/>
</dbReference>
<sequence>MEWSTTSNVENMRVAFMPLQWLESNSSNSLHNFSYDPYAGDSSTHVLTQIGPVVSAVPESSEKITNACQRPSNDNEMTKKKKKLTNEQLASLEQSFQEDIKLDSDRKLKLSNELSLQPRQVGVWFQNRRARWKVKHLEESYDSLKKEYDVVSRQNQMLHDEVMKLRGIILKDHLMKRQSSSNLNNNQIVGGSQIYGTDQYNNSTFVTSTCWPPLSSQQPYPW</sequence>
<dbReference type="AlphaFoldDB" id="A0ABC8LA90"/>